<proteinExistence type="predicted"/>
<feature type="non-terminal residue" evidence="1">
    <location>
        <position position="100"/>
    </location>
</feature>
<dbReference type="EMBL" id="BGPR01243076">
    <property type="protein sequence ID" value="GBM16513.1"/>
    <property type="molecule type" value="Genomic_DNA"/>
</dbReference>
<dbReference type="Proteomes" id="UP000499080">
    <property type="component" value="Unassembled WGS sequence"/>
</dbReference>
<comment type="caution">
    <text evidence="1">The sequence shown here is derived from an EMBL/GenBank/DDBJ whole genome shotgun (WGS) entry which is preliminary data.</text>
</comment>
<protein>
    <submittedName>
        <fullName evidence="1">Uncharacterized protein</fullName>
    </submittedName>
</protein>
<gene>
    <name evidence="1" type="ORF">AVEN_50329_1</name>
</gene>
<name>A0A4Y2DI77_ARAVE</name>
<evidence type="ECO:0000313" key="2">
    <source>
        <dbReference type="Proteomes" id="UP000499080"/>
    </source>
</evidence>
<organism evidence="1 2">
    <name type="scientific">Araneus ventricosus</name>
    <name type="common">Orbweaver spider</name>
    <name type="synonym">Epeira ventricosa</name>
    <dbReference type="NCBI Taxonomy" id="182803"/>
    <lineage>
        <taxon>Eukaryota</taxon>
        <taxon>Metazoa</taxon>
        <taxon>Ecdysozoa</taxon>
        <taxon>Arthropoda</taxon>
        <taxon>Chelicerata</taxon>
        <taxon>Arachnida</taxon>
        <taxon>Araneae</taxon>
        <taxon>Araneomorphae</taxon>
        <taxon>Entelegynae</taxon>
        <taxon>Araneoidea</taxon>
        <taxon>Araneidae</taxon>
        <taxon>Araneus</taxon>
    </lineage>
</organism>
<accession>A0A4Y2DI77</accession>
<keyword evidence="2" id="KW-1185">Reference proteome</keyword>
<sequence>MTDSESESKGSDFNISLILDLSSNGIYSEFNESEDDYMISVRMRVEEKTVCPALPRFEFTENLGLAVNISKDNLIQYFEYFFELPGKLETSTRDIACMIT</sequence>
<evidence type="ECO:0000313" key="1">
    <source>
        <dbReference type="EMBL" id="GBM16513.1"/>
    </source>
</evidence>
<reference evidence="1 2" key="1">
    <citation type="journal article" date="2019" name="Sci. Rep.">
        <title>Orb-weaving spider Araneus ventricosus genome elucidates the spidroin gene catalogue.</title>
        <authorList>
            <person name="Kono N."/>
            <person name="Nakamura H."/>
            <person name="Ohtoshi R."/>
            <person name="Moran D.A.P."/>
            <person name="Shinohara A."/>
            <person name="Yoshida Y."/>
            <person name="Fujiwara M."/>
            <person name="Mori M."/>
            <person name="Tomita M."/>
            <person name="Arakawa K."/>
        </authorList>
    </citation>
    <scope>NUCLEOTIDE SEQUENCE [LARGE SCALE GENOMIC DNA]</scope>
</reference>
<dbReference type="AlphaFoldDB" id="A0A4Y2DI77"/>